<dbReference type="Proteomes" id="UP001244207">
    <property type="component" value="Unassembled WGS sequence"/>
</dbReference>
<keyword evidence="2" id="KW-1185">Reference proteome</keyword>
<comment type="caution">
    <text evidence="1">The sequence shown here is derived from an EMBL/GenBank/DDBJ whole genome shotgun (WGS) entry which is preliminary data.</text>
</comment>
<dbReference type="EMBL" id="JAHMHS010000010">
    <property type="protein sequence ID" value="KAK1729635.1"/>
    <property type="molecule type" value="Genomic_DNA"/>
</dbReference>
<reference evidence="1" key="1">
    <citation type="submission" date="2021-12" db="EMBL/GenBank/DDBJ databases">
        <title>Comparative genomics, transcriptomics and evolutionary studies reveal genomic signatures of adaptation to plant cell wall in hemibiotrophic fungi.</title>
        <authorList>
            <consortium name="DOE Joint Genome Institute"/>
            <person name="Baroncelli R."/>
            <person name="Diaz J.F."/>
            <person name="Benocci T."/>
            <person name="Peng M."/>
            <person name="Battaglia E."/>
            <person name="Haridas S."/>
            <person name="Andreopoulos W."/>
            <person name="Labutti K."/>
            <person name="Pangilinan J."/>
            <person name="Floch G.L."/>
            <person name="Makela M.R."/>
            <person name="Henrissat B."/>
            <person name="Grigoriev I.V."/>
            <person name="Crouch J.A."/>
            <person name="De Vries R.P."/>
            <person name="Sukno S.A."/>
            <person name="Thon M.R."/>
        </authorList>
    </citation>
    <scope>NUCLEOTIDE SEQUENCE</scope>
    <source>
        <strain evidence="1">CBS 112980</strain>
    </source>
</reference>
<name>A0AAD8XLJ5_GLOAC</name>
<accession>A0AAD8XLJ5</accession>
<protein>
    <submittedName>
        <fullName evidence="1">Uncharacterized protein</fullName>
    </submittedName>
</protein>
<evidence type="ECO:0000313" key="1">
    <source>
        <dbReference type="EMBL" id="KAK1729635.1"/>
    </source>
</evidence>
<evidence type="ECO:0000313" key="2">
    <source>
        <dbReference type="Proteomes" id="UP001244207"/>
    </source>
</evidence>
<organism evidence="1 2">
    <name type="scientific">Glomerella acutata</name>
    <name type="common">Colletotrichum acutatum</name>
    <dbReference type="NCBI Taxonomy" id="27357"/>
    <lineage>
        <taxon>Eukaryota</taxon>
        <taxon>Fungi</taxon>
        <taxon>Dikarya</taxon>
        <taxon>Ascomycota</taxon>
        <taxon>Pezizomycotina</taxon>
        <taxon>Sordariomycetes</taxon>
        <taxon>Hypocreomycetidae</taxon>
        <taxon>Glomerellales</taxon>
        <taxon>Glomerellaceae</taxon>
        <taxon>Colletotrichum</taxon>
        <taxon>Colletotrichum acutatum species complex</taxon>
    </lineage>
</organism>
<sequence length="138" mass="15634">MNDTLWSREEHHLAELLTVPADNYDWALAEECDLDKATRSLVEIDWRQSDSPLGSLSDEIEDLFGQVHFHRDGSAESLTAKPPSYVRILYTPSDKDPQPFKSLQVIQFLDESEPDEDAPDDGAGYRVNRYVLAAAVRL</sequence>
<dbReference type="RefSeq" id="XP_060369690.1">
    <property type="nucleotide sequence ID" value="XM_060513558.1"/>
</dbReference>
<dbReference type="GeneID" id="85397456"/>
<proteinExistence type="predicted"/>
<dbReference type="AlphaFoldDB" id="A0AAD8XLJ5"/>
<gene>
    <name evidence="1" type="ORF">BDZ83DRAFT_748035</name>
</gene>